<sequence length="198" mass="21873">MSLVERSPRSRIDSEERLIVAAGELLSEIGPRALSVRGVAERAGVNHGLVHHYFGGKDGLLQAAMTRLVEEHAVFAREKSQGSPMPAPLSLKDDQKYLRAVVRSVLDDEMELAQTELTAGVSVPRTALEHAVSKKNLEKADVETKALFSIGMAMEMGWAALEPFIFASMDVVGDEEQEAVRAYVREFQKTYVEKMTNE</sequence>
<dbReference type="InterPro" id="IPR001647">
    <property type="entry name" value="HTH_TetR"/>
</dbReference>
<keyword evidence="3" id="KW-0804">Transcription</keyword>
<evidence type="ECO:0000313" key="5">
    <source>
        <dbReference type="EMBL" id="CAB4619058.1"/>
    </source>
</evidence>
<dbReference type="PANTHER" id="PTHR30055">
    <property type="entry name" value="HTH-TYPE TRANSCRIPTIONAL REGULATOR RUTR"/>
    <property type="match status" value="1"/>
</dbReference>
<dbReference type="PROSITE" id="PS01081">
    <property type="entry name" value="HTH_TETR_1"/>
    <property type="match status" value="1"/>
</dbReference>
<dbReference type="PRINTS" id="PR00455">
    <property type="entry name" value="HTHTETR"/>
</dbReference>
<evidence type="ECO:0000256" key="3">
    <source>
        <dbReference type="ARBA" id="ARBA00023163"/>
    </source>
</evidence>
<dbReference type="InterPro" id="IPR009057">
    <property type="entry name" value="Homeodomain-like_sf"/>
</dbReference>
<dbReference type="EMBL" id="CAEZUX010000110">
    <property type="protein sequence ID" value="CAB4619058.1"/>
    <property type="molecule type" value="Genomic_DNA"/>
</dbReference>
<organism evidence="5">
    <name type="scientific">freshwater metagenome</name>
    <dbReference type="NCBI Taxonomy" id="449393"/>
    <lineage>
        <taxon>unclassified sequences</taxon>
        <taxon>metagenomes</taxon>
        <taxon>ecological metagenomes</taxon>
    </lineage>
</organism>
<keyword evidence="2" id="KW-0238">DNA-binding</keyword>
<gene>
    <name evidence="5" type="ORF">UFOPK1874_00915</name>
</gene>
<dbReference type="InterPro" id="IPR050109">
    <property type="entry name" value="HTH-type_TetR-like_transc_reg"/>
</dbReference>
<dbReference type="PROSITE" id="PS50977">
    <property type="entry name" value="HTH_TETR_2"/>
    <property type="match status" value="1"/>
</dbReference>
<dbReference type="InterPro" id="IPR023772">
    <property type="entry name" value="DNA-bd_HTH_TetR-type_CS"/>
</dbReference>
<feature type="domain" description="HTH tetR-type" evidence="4">
    <location>
        <begin position="12"/>
        <end position="72"/>
    </location>
</feature>
<evidence type="ECO:0000256" key="1">
    <source>
        <dbReference type="ARBA" id="ARBA00023015"/>
    </source>
</evidence>
<keyword evidence="1" id="KW-0805">Transcription regulation</keyword>
<dbReference type="GO" id="GO:0000976">
    <property type="term" value="F:transcription cis-regulatory region binding"/>
    <property type="evidence" value="ECO:0007669"/>
    <property type="project" value="TreeGrafter"/>
</dbReference>
<evidence type="ECO:0000256" key="2">
    <source>
        <dbReference type="ARBA" id="ARBA00023125"/>
    </source>
</evidence>
<protein>
    <submittedName>
        <fullName evidence="5">Unannotated protein</fullName>
    </submittedName>
</protein>
<reference evidence="5" key="1">
    <citation type="submission" date="2020-05" db="EMBL/GenBank/DDBJ databases">
        <authorList>
            <person name="Chiriac C."/>
            <person name="Salcher M."/>
            <person name="Ghai R."/>
            <person name="Kavagutti S V."/>
        </authorList>
    </citation>
    <scope>NUCLEOTIDE SEQUENCE</scope>
</reference>
<dbReference type="AlphaFoldDB" id="A0A6J6IDD1"/>
<dbReference type="GO" id="GO:0003700">
    <property type="term" value="F:DNA-binding transcription factor activity"/>
    <property type="evidence" value="ECO:0007669"/>
    <property type="project" value="TreeGrafter"/>
</dbReference>
<dbReference type="SUPFAM" id="SSF46689">
    <property type="entry name" value="Homeodomain-like"/>
    <property type="match status" value="1"/>
</dbReference>
<evidence type="ECO:0000259" key="4">
    <source>
        <dbReference type="PROSITE" id="PS50977"/>
    </source>
</evidence>
<dbReference type="Gene3D" id="1.10.357.10">
    <property type="entry name" value="Tetracycline Repressor, domain 2"/>
    <property type="match status" value="1"/>
</dbReference>
<proteinExistence type="predicted"/>
<accession>A0A6J6IDD1</accession>
<dbReference type="PANTHER" id="PTHR30055:SF234">
    <property type="entry name" value="HTH-TYPE TRANSCRIPTIONAL REGULATOR BETI"/>
    <property type="match status" value="1"/>
</dbReference>
<dbReference type="Pfam" id="PF00440">
    <property type="entry name" value="TetR_N"/>
    <property type="match status" value="1"/>
</dbReference>
<name>A0A6J6IDD1_9ZZZZ</name>